<dbReference type="EMBL" id="JTDY01005936">
    <property type="protein sequence ID" value="KOB66461.1"/>
    <property type="molecule type" value="Genomic_DNA"/>
</dbReference>
<protein>
    <submittedName>
        <fullName evidence="1">Vps16B</fullName>
    </submittedName>
</protein>
<dbReference type="AlphaFoldDB" id="A0A0L7KTS2"/>
<sequence>MEDEDYWNTSETKAKAFSFDDDVKPYAGQTEQDMFGAMGITVKTTLLPITILLAQSGKDVKKESRPETAETVPVTLKRLVLGRSCSLHVHRSLKSKTELLDGAISPLQYDWVVLNVHAKSNKWDIVESLFTKKTLLARLNELNASKRMLATCVNKVA</sequence>
<evidence type="ECO:0000313" key="1">
    <source>
        <dbReference type="EMBL" id="KOB66461.1"/>
    </source>
</evidence>
<proteinExistence type="predicted"/>
<comment type="caution">
    <text evidence="1">The sequence shown here is derived from an EMBL/GenBank/DDBJ whole genome shotgun (WGS) entry which is preliminary data.</text>
</comment>
<name>A0A0L7KTS2_OPEBR</name>
<keyword evidence="2" id="KW-1185">Reference proteome</keyword>
<gene>
    <name evidence="1" type="ORF">OBRU01_21192</name>
</gene>
<accession>A0A0L7KTS2</accession>
<evidence type="ECO:0000313" key="2">
    <source>
        <dbReference type="Proteomes" id="UP000037510"/>
    </source>
</evidence>
<feature type="non-terminal residue" evidence="1">
    <location>
        <position position="157"/>
    </location>
</feature>
<organism evidence="1 2">
    <name type="scientific">Operophtera brumata</name>
    <name type="common">Winter moth</name>
    <name type="synonym">Phalaena brumata</name>
    <dbReference type="NCBI Taxonomy" id="104452"/>
    <lineage>
        <taxon>Eukaryota</taxon>
        <taxon>Metazoa</taxon>
        <taxon>Ecdysozoa</taxon>
        <taxon>Arthropoda</taxon>
        <taxon>Hexapoda</taxon>
        <taxon>Insecta</taxon>
        <taxon>Pterygota</taxon>
        <taxon>Neoptera</taxon>
        <taxon>Endopterygota</taxon>
        <taxon>Lepidoptera</taxon>
        <taxon>Glossata</taxon>
        <taxon>Ditrysia</taxon>
        <taxon>Geometroidea</taxon>
        <taxon>Geometridae</taxon>
        <taxon>Larentiinae</taxon>
        <taxon>Operophtera</taxon>
    </lineage>
</organism>
<dbReference type="Proteomes" id="UP000037510">
    <property type="component" value="Unassembled WGS sequence"/>
</dbReference>
<reference evidence="1 2" key="1">
    <citation type="journal article" date="2015" name="Genome Biol. Evol.">
        <title>The genome of winter moth (Operophtera brumata) provides a genomic perspective on sexual dimorphism and phenology.</title>
        <authorList>
            <person name="Derks M.F."/>
            <person name="Smit S."/>
            <person name="Salis L."/>
            <person name="Schijlen E."/>
            <person name="Bossers A."/>
            <person name="Mateman C."/>
            <person name="Pijl A.S."/>
            <person name="de Ridder D."/>
            <person name="Groenen M.A."/>
            <person name="Visser M.E."/>
            <person name="Megens H.J."/>
        </authorList>
    </citation>
    <scope>NUCLEOTIDE SEQUENCE [LARGE SCALE GENOMIC DNA]</scope>
    <source>
        <strain evidence="1">WM2013NL</strain>
        <tissue evidence="1">Head and thorax</tissue>
    </source>
</reference>